<proteinExistence type="predicted"/>
<sequence length="68" mass="7312">MVAGVRLTDGLYRTKVDRPSSPAVVAVWALKAHFHSLWCSTGFVLHGWLTGIDSGGMGSASIPLFLLR</sequence>
<comment type="caution">
    <text evidence="1">The sequence shown here is derived from an EMBL/GenBank/DDBJ whole genome shotgun (WGS) entry which is preliminary data.</text>
</comment>
<dbReference type="EMBL" id="JAGGKT010000010">
    <property type="protein sequence ID" value="MBP1933183.1"/>
    <property type="molecule type" value="Genomic_DNA"/>
</dbReference>
<gene>
    <name evidence="1" type="ORF">J2Z37_003196</name>
</gene>
<name>A0ABS4GSB9_9BACL</name>
<organism evidence="1 2">
    <name type="scientific">Ammoniphilus resinae</name>
    <dbReference type="NCBI Taxonomy" id="861532"/>
    <lineage>
        <taxon>Bacteria</taxon>
        <taxon>Bacillati</taxon>
        <taxon>Bacillota</taxon>
        <taxon>Bacilli</taxon>
        <taxon>Bacillales</taxon>
        <taxon>Paenibacillaceae</taxon>
        <taxon>Aneurinibacillus group</taxon>
        <taxon>Ammoniphilus</taxon>
    </lineage>
</organism>
<dbReference type="RefSeq" id="WP_209811213.1">
    <property type="nucleotide sequence ID" value="NZ_JAGGKT010000010.1"/>
</dbReference>
<accession>A0ABS4GSB9</accession>
<protein>
    <submittedName>
        <fullName evidence="1">Uncharacterized protein</fullName>
    </submittedName>
</protein>
<evidence type="ECO:0000313" key="1">
    <source>
        <dbReference type="EMBL" id="MBP1933183.1"/>
    </source>
</evidence>
<evidence type="ECO:0000313" key="2">
    <source>
        <dbReference type="Proteomes" id="UP001519343"/>
    </source>
</evidence>
<keyword evidence="2" id="KW-1185">Reference proteome</keyword>
<dbReference type="Proteomes" id="UP001519343">
    <property type="component" value="Unassembled WGS sequence"/>
</dbReference>
<reference evidence="1 2" key="1">
    <citation type="submission" date="2021-03" db="EMBL/GenBank/DDBJ databases">
        <title>Genomic Encyclopedia of Type Strains, Phase IV (KMG-IV): sequencing the most valuable type-strain genomes for metagenomic binning, comparative biology and taxonomic classification.</title>
        <authorList>
            <person name="Goeker M."/>
        </authorList>
    </citation>
    <scope>NUCLEOTIDE SEQUENCE [LARGE SCALE GENOMIC DNA]</scope>
    <source>
        <strain evidence="1 2">DSM 24738</strain>
    </source>
</reference>